<proteinExistence type="predicted"/>
<name>A0AAW9CYP0_BURTH</name>
<protein>
    <submittedName>
        <fullName evidence="2">Uncharacterized protein</fullName>
    </submittedName>
</protein>
<evidence type="ECO:0000256" key="1">
    <source>
        <dbReference type="SAM" id="MobiDB-lite"/>
    </source>
</evidence>
<feature type="region of interest" description="Disordered" evidence="1">
    <location>
        <begin position="18"/>
        <end position="39"/>
    </location>
</feature>
<accession>A0AAW9CYP0</accession>
<sequence>MLEEGACSFRVDAPLERHFRRGGENRNGPPVGGPHGAHRNVRRRFVFSVVARSTTTDDAGGDVREPLIPSAVAAA</sequence>
<organism evidence="2 3">
    <name type="scientific">Burkholderia thailandensis</name>
    <dbReference type="NCBI Taxonomy" id="57975"/>
    <lineage>
        <taxon>Bacteria</taxon>
        <taxon>Pseudomonadati</taxon>
        <taxon>Pseudomonadota</taxon>
        <taxon>Betaproteobacteria</taxon>
        <taxon>Burkholderiales</taxon>
        <taxon>Burkholderiaceae</taxon>
        <taxon>Burkholderia</taxon>
        <taxon>pseudomallei group</taxon>
    </lineage>
</organism>
<dbReference type="AlphaFoldDB" id="A0AAW9CYP0"/>
<dbReference type="Proteomes" id="UP001272137">
    <property type="component" value="Unassembled WGS sequence"/>
</dbReference>
<evidence type="ECO:0000313" key="3">
    <source>
        <dbReference type="Proteomes" id="UP001272137"/>
    </source>
</evidence>
<reference evidence="2" key="1">
    <citation type="submission" date="2018-08" db="EMBL/GenBank/DDBJ databases">
        <title>Identification of Burkholderia cepacia strains that express a Burkholderia pseudomallei-like capsular polysaccharide.</title>
        <authorList>
            <person name="Burtnick M.N."/>
            <person name="Vongsouvath M."/>
            <person name="Newton P."/>
            <person name="Wuthiekanun V."/>
            <person name="Limmathurotsakul D."/>
            <person name="Brett P.J."/>
            <person name="Chantratita N."/>
            <person name="Dance D.A."/>
        </authorList>
    </citation>
    <scope>NUCLEOTIDE SEQUENCE</scope>
    <source>
        <strain evidence="2">SBXCC001</strain>
    </source>
</reference>
<comment type="caution">
    <text evidence="2">The sequence shown here is derived from an EMBL/GenBank/DDBJ whole genome shotgun (WGS) entry which is preliminary data.</text>
</comment>
<gene>
    <name evidence="2" type="ORF">C7S16_4061</name>
</gene>
<evidence type="ECO:0000313" key="2">
    <source>
        <dbReference type="EMBL" id="MDW9255637.1"/>
    </source>
</evidence>
<dbReference type="EMBL" id="QXCT01000002">
    <property type="protein sequence ID" value="MDW9255637.1"/>
    <property type="molecule type" value="Genomic_DNA"/>
</dbReference>